<protein>
    <recommendedName>
        <fullName evidence="9">TOG domain-containing protein</fullName>
    </recommendedName>
</protein>
<evidence type="ECO:0000256" key="3">
    <source>
        <dbReference type="ARBA" id="ARBA00022448"/>
    </source>
</evidence>
<comment type="subcellular location">
    <subcellularLocation>
        <location evidence="2">Cytoplasm</location>
    </subcellularLocation>
    <subcellularLocation>
        <location evidence="1">Nucleus</location>
    </subcellularLocation>
</comment>
<keyword evidence="7" id="KW-0539">Nucleus</keyword>
<sequence>MANAKMVELLKALISGQNQERKQAEQLFNGAKASEPDSLVLGFLGVVGDEACDEALRRQAAVLLRQLVTRATEKDFALSRMAAATRQQLATELLGLFERLTNPKLQQKVGEVVAKLADACCDKDDQRGWLAPGQRGWPGLLQTVFRLANAAGNSNVACCESAIRLVKDLVPTFKDELSQCQQELGAVVQHGLANQNTKIRCCSLVLVCELVGELDKKDWAPLTATANVLTQVLQQLATDNAQDELQECLQNYLEAANLQPDFFKQQLSSTMEPAQLLAKFVKTRQGLEEGVRSLALEWLVVYTERKSKWLAKSLPNFAALALECCMDFMLEVEDGDDALKEWAERMDDEEGEEDVDELYHNGEEAIDRIVEAMTMEASSAALFALVERFCQQDAWQAKLAALTAVKQTVEYVEESAHMNAMAKLLFQHVEHPHPRVRYTALHAIGQLSNDQAPEFQDSWHQTVMPVLLKKMDDPVDRVAAMAMSAFVSFGEELDNAIMIKYAGGVMEKLLQRLQSTKHRMVQEESITSIAVIAGVIEKDFAQYYDRIMPMLKQLLMMRADEKTGRLRGKAFECMSLLGLAVGKEKFAADAKEAMQAMLQTPLEADDLQREYINEASQRICKCLKKDFAPFLPHILPGTLKALRLDADEVKDGAADDDDDRHEITTADGKLVKVRSSKFEEMLQAAQLLNTYCVELEAEFWDFIPKAAEGLLPLLEASGEMAIMCDEARSAAFQCWASLIKCASIAAKEKNFPVKPTLANDLLRTFLQKTIPALQQDEDPDSLRNAADGLSECLKNVEPGALSGQEVVQLTQQLFSFIDGSFKRTIEADKERKASAAGAPPELQDDEDEEDAGEDEEACRRSLEDAIGSVMQSAPQEFLQCLPECSTRIQQWLATKEHKPLALFLACDIIKNLKELSEQAWPVIMPAVLDSLGNKDADVRIPAAYAVNLAAPLPKFADAAPQAFQRLAQLIGGPAPKKRDNQAKVAMDNCVSAMFSLAKHQLPRCPPDVKAWPCVIAKLPLRDDEDEAKTVHKGVADLLLEQHAGLLGPDAAHLGQVLSCLAEVYKQENLCEKETDAKILRIFHMLPKDHLQRLASTFSEKQMMKIEKMLTAEPVLQHGG</sequence>
<reference evidence="10" key="1">
    <citation type="submission" date="2021-01" db="EMBL/GenBank/DDBJ databases">
        <authorList>
            <person name="Corre E."/>
            <person name="Pelletier E."/>
            <person name="Niang G."/>
            <person name="Scheremetjew M."/>
            <person name="Finn R."/>
            <person name="Kale V."/>
            <person name="Holt S."/>
            <person name="Cochrane G."/>
            <person name="Meng A."/>
            <person name="Brown T."/>
            <person name="Cohen L."/>
        </authorList>
    </citation>
    <scope>NUCLEOTIDE SEQUENCE</scope>
    <source>
        <strain evidence="10">RCC3387</strain>
    </source>
</reference>
<dbReference type="InterPro" id="IPR011989">
    <property type="entry name" value="ARM-like"/>
</dbReference>
<keyword evidence="6" id="KW-0653">Protein transport</keyword>
<dbReference type="InterPro" id="IPR040122">
    <property type="entry name" value="Importin_beta"/>
</dbReference>
<dbReference type="AlphaFoldDB" id="A0A6U9NR28"/>
<dbReference type="PANTHER" id="PTHR10527">
    <property type="entry name" value="IMPORTIN BETA"/>
    <property type="match status" value="1"/>
</dbReference>
<dbReference type="SUPFAM" id="SSF48371">
    <property type="entry name" value="ARM repeat"/>
    <property type="match status" value="2"/>
</dbReference>
<evidence type="ECO:0000313" key="10">
    <source>
        <dbReference type="EMBL" id="CAD9559650.1"/>
    </source>
</evidence>
<accession>A0A6U9NR28</accession>
<evidence type="ECO:0000256" key="1">
    <source>
        <dbReference type="ARBA" id="ARBA00004123"/>
    </source>
</evidence>
<dbReference type="GO" id="GO:0006606">
    <property type="term" value="P:protein import into nucleus"/>
    <property type="evidence" value="ECO:0007669"/>
    <property type="project" value="InterPro"/>
</dbReference>
<evidence type="ECO:0000256" key="8">
    <source>
        <dbReference type="SAM" id="MobiDB-lite"/>
    </source>
</evidence>
<dbReference type="Pfam" id="PF18808">
    <property type="entry name" value="Importin_rep_4"/>
    <property type="match status" value="1"/>
</dbReference>
<proteinExistence type="predicted"/>
<evidence type="ECO:0000256" key="5">
    <source>
        <dbReference type="ARBA" id="ARBA00022737"/>
    </source>
</evidence>
<feature type="region of interest" description="Disordered" evidence="8">
    <location>
        <begin position="828"/>
        <end position="859"/>
    </location>
</feature>
<feature type="domain" description="TOG" evidence="9">
    <location>
        <begin position="374"/>
        <end position="611"/>
    </location>
</feature>
<dbReference type="InterPro" id="IPR016024">
    <property type="entry name" value="ARM-type_fold"/>
</dbReference>
<dbReference type="EMBL" id="HBGW01035930">
    <property type="protein sequence ID" value="CAD9559650.1"/>
    <property type="molecule type" value="Transcribed_RNA"/>
</dbReference>
<feature type="compositionally biased region" description="Acidic residues" evidence="8">
    <location>
        <begin position="842"/>
        <end position="856"/>
    </location>
</feature>
<name>A0A6U9NR28_9DINO</name>
<dbReference type="InterPro" id="IPR041653">
    <property type="entry name" value="Importin_rep_4"/>
</dbReference>
<dbReference type="InterPro" id="IPR034085">
    <property type="entry name" value="TOG"/>
</dbReference>
<keyword evidence="5" id="KW-0677">Repeat</keyword>
<organism evidence="10">
    <name type="scientific">Zooxanthella nutricula</name>
    <dbReference type="NCBI Taxonomy" id="1333877"/>
    <lineage>
        <taxon>Eukaryota</taxon>
        <taxon>Sar</taxon>
        <taxon>Alveolata</taxon>
        <taxon>Dinophyceae</taxon>
        <taxon>Peridiniales</taxon>
        <taxon>Peridiniales incertae sedis</taxon>
        <taxon>Zooxanthella</taxon>
    </lineage>
</organism>
<evidence type="ECO:0000256" key="6">
    <source>
        <dbReference type="ARBA" id="ARBA00022927"/>
    </source>
</evidence>
<dbReference type="InterPro" id="IPR058584">
    <property type="entry name" value="IMB1_TNPO1-like_TPR"/>
</dbReference>
<evidence type="ECO:0000256" key="4">
    <source>
        <dbReference type="ARBA" id="ARBA00022490"/>
    </source>
</evidence>
<dbReference type="GO" id="GO:0005737">
    <property type="term" value="C:cytoplasm"/>
    <property type="evidence" value="ECO:0007669"/>
    <property type="project" value="UniProtKB-SubCell"/>
</dbReference>
<keyword evidence="4" id="KW-0963">Cytoplasm</keyword>
<dbReference type="GO" id="GO:0005634">
    <property type="term" value="C:nucleus"/>
    <property type="evidence" value="ECO:0007669"/>
    <property type="project" value="UniProtKB-SubCell"/>
</dbReference>
<evidence type="ECO:0000256" key="7">
    <source>
        <dbReference type="ARBA" id="ARBA00023242"/>
    </source>
</evidence>
<gene>
    <name evidence="10" type="ORF">BRAN1462_LOCUS22721</name>
</gene>
<dbReference type="InterPro" id="IPR057672">
    <property type="entry name" value="TPR_IPO4/5"/>
</dbReference>
<evidence type="ECO:0000259" key="9">
    <source>
        <dbReference type="SMART" id="SM01349"/>
    </source>
</evidence>
<dbReference type="Gene3D" id="1.25.10.10">
    <property type="entry name" value="Leucine-rich Repeat Variant"/>
    <property type="match status" value="1"/>
</dbReference>
<dbReference type="Pfam" id="PF25574">
    <property type="entry name" value="TPR_IMB1"/>
    <property type="match status" value="1"/>
</dbReference>
<dbReference type="Pfam" id="PF25780">
    <property type="entry name" value="TPR_IPO5"/>
    <property type="match status" value="1"/>
</dbReference>
<evidence type="ECO:0000256" key="2">
    <source>
        <dbReference type="ARBA" id="ARBA00004496"/>
    </source>
</evidence>
<keyword evidence="3" id="KW-0813">Transport</keyword>
<dbReference type="SMART" id="SM01349">
    <property type="entry name" value="TOG"/>
    <property type="match status" value="1"/>
</dbReference>